<feature type="repeat" description="TPR" evidence="1">
    <location>
        <begin position="89"/>
        <end position="122"/>
    </location>
</feature>
<feature type="signal peptide" evidence="2">
    <location>
        <begin position="1"/>
        <end position="31"/>
    </location>
</feature>
<organism evidence="4 5">
    <name type="scientific">Didymodactylos carnosus</name>
    <dbReference type="NCBI Taxonomy" id="1234261"/>
    <lineage>
        <taxon>Eukaryota</taxon>
        <taxon>Metazoa</taxon>
        <taxon>Spiralia</taxon>
        <taxon>Gnathifera</taxon>
        <taxon>Rotifera</taxon>
        <taxon>Eurotatoria</taxon>
        <taxon>Bdelloidea</taxon>
        <taxon>Philodinida</taxon>
        <taxon>Philodinidae</taxon>
        <taxon>Didymodactylos</taxon>
    </lineage>
</organism>
<proteinExistence type="predicted"/>
<dbReference type="Pfam" id="PF13181">
    <property type="entry name" value="TPR_8"/>
    <property type="match status" value="1"/>
</dbReference>
<dbReference type="Proteomes" id="UP000682733">
    <property type="component" value="Unassembled WGS sequence"/>
</dbReference>
<name>A0A8S2IFC4_9BILA</name>
<dbReference type="EMBL" id="CAJNOK010005622">
    <property type="protein sequence ID" value="CAF0978961.1"/>
    <property type="molecule type" value="Genomic_DNA"/>
</dbReference>
<dbReference type="PROSITE" id="PS50005">
    <property type="entry name" value="TPR"/>
    <property type="match status" value="1"/>
</dbReference>
<dbReference type="EMBL" id="CAJOBA010005628">
    <property type="protein sequence ID" value="CAF3749594.1"/>
    <property type="molecule type" value="Genomic_DNA"/>
</dbReference>
<feature type="chain" id="PRO_5036273617" evidence="2">
    <location>
        <begin position="32"/>
        <end position="145"/>
    </location>
</feature>
<dbReference type="AlphaFoldDB" id="A0A8S2IFC4"/>
<keyword evidence="1" id="KW-0802">TPR repeat</keyword>
<evidence type="ECO:0000313" key="3">
    <source>
        <dbReference type="EMBL" id="CAF0978961.1"/>
    </source>
</evidence>
<dbReference type="Gene3D" id="1.25.40.10">
    <property type="entry name" value="Tetratricopeptide repeat domain"/>
    <property type="match status" value="1"/>
</dbReference>
<evidence type="ECO:0000313" key="4">
    <source>
        <dbReference type="EMBL" id="CAF3749594.1"/>
    </source>
</evidence>
<dbReference type="InterPro" id="IPR019734">
    <property type="entry name" value="TPR_rpt"/>
</dbReference>
<reference evidence="4" key="1">
    <citation type="submission" date="2021-02" db="EMBL/GenBank/DDBJ databases">
        <authorList>
            <person name="Nowell W R."/>
        </authorList>
    </citation>
    <scope>NUCLEOTIDE SEQUENCE</scope>
</reference>
<sequence>MMRSLTLNNQTTIHHFWAVFVIMSLLSSIKGSVEKAMNNYQLALQWLESHTITDVLNSSRPNITVSRTVADDNLQMQYLSADDKEDNLSTIYGNIATAYQRDNKYNLALKYYRKAIDSTSDEESIEMYENNMVSILTKQVQQSVT</sequence>
<protein>
    <submittedName>
        <fullName evidence="4">Uncharacterized protein</fullName>
    </submittedName>
</protein>
<accession>A0A8S2IFC4</accession>
<gene>
    <name evidence="3" type="ORF">OVA965_LOCUS13483</name>
    <name evidence="4" type="ORF">TMI583_LOCUS13486</name>
</gene>
<comment type="caution">
    <text evidence="4">The sequence shown here is derived from an EMBL/GenBank/DDBJ whole genome shotgun (WGS) entry which is preliminary data.</text>
</comment>
<dbReference type="Proteomes" id="UP000677228">
    <property type="component" value="Unassembled WGS sequence"/>
</dbReference>
<dbReference type="SUPFAM" id="SSF48452">
    <property type="entry name" value="TPR-like"/>
    <property type="match status" value="1"/>
</dbReference>
<evidence type="ECO:0000256" key="2">
    <source>
        <dbReference type="SAM" id="SignalP"/>
    </source>
</evidence>
<evidence type="ECO:0000313" key="5">
    <source>
        <dbReference type="Proteomes" id="UP000682733"/>
    </source>
</evidence>
<dbReference type="InterPro" id="IPR011990">
    <property type="entry name" value="TPR-like_helical_dom_sf"/>
</dbReference>
<evidence type="ECO:0000256" key="1">
    <source>
        <dbReference type="PROSITE-ProRule" id="PRU00339"/>
    </source>
</evidence>
<keyword evidence="2" id="KW-0732">Signal</keyword>